<evidence type="ECO:0000256" key="3">
    <source>
        <dbReference type="ARBA" id="ARBA00022540"/>
    </source>
</evidence>
<gene>
    <name evidence="6" type="primary">PRT1</name>
    <name evidence="9" type="ORF">AX774_g1057</name>
</gene>
<dbReference type="PANTHER" id="PTHR14068">
    <property type="entry name" value="EUKARYOTIC TRANSLATION INITIATION FACTOR 3 EIF3 -RELATED"/>
    <property type="match status" value="1"/>
</dbReference>
<dbReference type="SUPFAM" id="SSF54928">
    <property type="entry name" value="RNA-binding domain, RBD"/>
    <property type="match status" value="1"/>
</dbReference>
<evidence type="ECO:0000256" key="4">
    <source>
        <dbReference type="ARBA" id="ARBA00022884"/>
    </source>
</evidence>
<keyword evidence="4 6" id="KW-0694">RNA-binding</keyword>
<dbReference type="GO" id="GO:0016282">
    <property type="term" value="C:eukaryotic 43S preinitiation complex"/>
    <property type="evidence" value="ECO:0007669"/>
    <property type="project" value="UniProtKB-UniRule"/>
</dbReference>
<sequence length="775" mass="88498">MVWRNCWCKYSVTKGQTIEKRKRKRNGTVIEMKGFDINKLPATEDDIDYSDLEIEYSQTFLESGLDNVVLVDNLPVVDEAKEPKLVALLKKITKGVGKILEDGVHMPMGEEKGKRKSKGYAFIEFETADQAQDAIKELNGYRLDKSHTLMVNHFMDVEKYSRVPEEFVVPPKTEFVAKEHMKYWLLDELSRDQLCTLADQNITALWNNGGKVVETILTRKDWTETYLQWSTQGTYLMTMHRQGVVLWGGSSWNKIMRFVHLGVRLVDTSPQETYIITYSNEPLRVEAVNDVLGAGNEHLNPFTEADEGNHFCVWETQTGRLLRTFGYVTNDNGEPVTKFSWPCFKWSATENYLARMTPGSKISIYEAPQMTMVGKKSLNVPGVAGFDWRPNDDIKTRTRKNQDTIAYWFPEVDNQPGRVTIMTVPTMEILRTKNMISVKDISLHWNPTGDLLCAKVLRYTKSKKSVLTNLEIFRVSERDIPSEIVEVKGGVVAFAWEPQSPNHRFAIIHVDSADLNPPPINSSGMATAAVKSNVSFYQFVRSKSKLSVKESFVLLKTLEKKNTTSIYWSPKGRYIVLATLRTISVWDLEFWDLDAEVSGVSKAEAATASIQLLKQTEHYGVTDLEWDPSGRYVLTTASSWRHSMENGYVIWDFKGEQLLKSLQEKFKQALWRPRPPSLLSDSAKAKIRKNLSSYSSDFDEQDRVAASAANTEQINLRRRLISEWSSWRQTCSARIKAISDSAAKLGYVELKPIEQDQEVIEEIVEELIDETVEFV</sequence>
<protein>
    <recommendedName>
        <fullName evidence="6">Eukaryotic translation initiation factor 3 subunit B</fullName>
        <shortName evidence="6">eIF3b</shortName>
    </recommendedName>
    <alternativeName>
        <fullName evidence="6">Eukaryotic translation initiation factor 3 90 kDa subunit homolog</fullName>
        <shortName evidence="6">eIF3 p90</shortName>
    </alternativeName>
    <alternativeName>
        <fullName evidence="6">Translation initiation factor eIF3, p90 subunit homolog</fullName>
    </alternativeName>
</protein>
<dbReference type="EMBL" id="LSSK01000087">
    <property type="protein sequence ID" value="OMH85405.1"/>
    <property type="molecule type" value="Genomic_DNA"/>
</dbReference>
<dbReference type="InterPro" id="IPR015943">
    <property type="entry name" value="WD40/YVTN_repeat-like_dom_sf"/>
</dbReference>
<dbReference type="GO" id="GO:0033290">
    <property type="term" value="C:eukaryotic 48S preinitiation complex"/>
    <property type="evidence" value="ECO:0007669"/>
    <property type="project" value="UniProtKB-UniRule"/>
</dbReference>
<dbReference type="FunFam" id="3.30.70.330:FF:000235">
    <property type="entry name" value="Eukaryotic translation initiation factor 3 subunit B"/>
    <property type="match status" value="1"/>
</dbReference>
<comment type="subunit">
    <text evidence="6 7">Component of the eukaryotic translation initiation factor 3 (eIF-3) complex.</text>
</comment>
<evidence type="ECO:0000256" key="5">
    <source>
        <dbReference type="ARBA" id="ARBA00022917"/>
    </source>
</evidence>
<dbReference type="InterPro" id="IPR012677">
    <property type="entry name" value="Nucleotide-bd_a/b_plait_sf"/>
</dbReference>
<dbReference type="OrthoDB" id="10250414at2759"/>
<dbReference type="PANTHER" id="PTHR14068:SF0">
    <property type="entry name" value="EUKARYOTIC TRANSLATION INITIATION FACTOR 3 SUBUNIT B"/>
    <property type="match status" value="1"/>
</dbReference>
<dbReference type="GO" id="GO:0003723">
    <property type="term" value="F:RNA binding"/>
    <property type="evidence" value="ECO:0007669"/>
    <property type="project" value="UniProtKB-UniRule"/>
</dbReference>
<dbReference type="SMART" id="SM00360">
    <property type="entry name" value="RRM"/>
    <property type="match status" value="1"/>
</dbReference>
<dbReference type="Gene3D" id="2.130.10.10">
    <property type="entry name" value="YVTN repeat-like/Quinoprotein amine dehydrogenase"/>
    <property type="match status" value="2"/>
</dbReference>
<evidence type="ECO:0000313" key="9">
    <source>
        <dbReference type="EMBL" id="OMH85405.1"/>
    </source>
</evidence>
<keyword evidence="5 6" id="KW-0648">Protein biosynthesis</keyword>
<comment type="caution">
    <text evidence="9">The sequence shown here is derived from an EMBL/GenBank/DDBJ whole genome shotgun (WGS) entry which is preliminary data.</text>
</comment>
<accession>A0A1R1PWN2</accession>
<organism evidence="9 10">
    <name type="scientific">Zancudomyces culisetae</name>
    <name type="common">Gut fungus</name>
    <name type="synonym">Smittium culisetae</name>
    <dbReference type="NCBI Taxonomy" id="1213189"/>
    <lineage>
        <taxon>Eukaryota</taxon>
        <taxon>Fungi</taxon>
        <taxon>Fungi incertae sedis</taxon>
        <taxon>Zoopagomycota</taxon>
        <taxon>Kickxellomycotina</taxon>
        <taxon>Harpellomycetes</taxon>
        <taxon>Harpellales</taxon>
        <taxon>Legeriomycetaceae</taxon>
        <taxon>Zancudomyces</taxon>
    </lineage>
</organism>
<dbReference type="Pfam" id="PF00076">
    <property type="entry name" value="RRM_1"/>
    <property type="match status" value="1"/>
</dbReference>
<dbReference type="GO" id="GO:0001732">
    <property type="term" value="P:formation of cytoplasmic translation initiation complex"/>
    <property type="evidence" value="ECO:0007669"/>
    <property type="project" value="UniProtKB-UniRule"/>
</dbReference>
<dbReference type="SUPFAM" id="SSF69322">
    <property type="entry name" value="Tricorn protease domain 2"/>
    <property type="match status" value="1"/>
</dbReference>
<comment type="function">
    <text evidence="6">RNA-binding component of the eukaryotic translation initiation factor 3 (eIF-3) complex, which is involved in protein synthesis of a specialized repertoire of mRNAs and, together with other initiation factors, stimulates binding of mRNA and methionyl-tRNAi to the 40S ribosome. The eIF-3 complex specifically targets and initiates translation of a subset of mRNAs involved in cell proliferation.</text>
</comment>
<keyword evidence="2 6" id="KW-0963">Cytoplasm</keyword>
<dbReference type="CDD" id="cd12278">
    <property type="entry name" value="RRM_eIF3B"/>
    <property type="match status" value="1"/>
</dbReference>
<dbReference type="Pfam" id="PF08662">
    <property type="entry name" value="eIF2A"/>
    <property type="match status" value="2"/>
</dbReference>
<evidence type="ECO:0000256" key="1">
    <source>
        <dbReference type="ARBA" id="ARBA00004496"/>
    </source>
</evidence>
<evidence type="ECO:0000259" key="8">
    <source>
        <dbReference type="PROSITE" id="PS50102"/>
    </source>
</evidence>
<dbReference type="PROSITE" id="PS50102">
    <property type="entry name" value="RRM"/>
    <property type="match status" value="1"/>
</dbReference>
<dbReference type="GO" id="GO:0003743">
    <property type="term" value="F:translation initiation factor activity"/>
    <property type="evidence" value="ECO:0007669"/>
    <property type="project" value="UniProtKB-UniRule"/>
</dbReference>
<evidence type="ECO:0000256" key="7">
    <source>
        <dbReference type="PIRNR" id="PIRNR036424"/>
    </source>
</evidence>
<name>A0A1R1PWN2_ZANCU</name>
<dbReference type="GO" id="GO:0031369">
    <property type="term" value="F:translation initiation factor binding"/>
    <property type="evidence" value="ECO:0007669"/>
    <property type="project" value="InterPro"/>
</dbReference>
<evidence type="ECO:0000256" key="2">
    <source>
        <dbReference type="ARBA" id="ARBA00022490"/>
    </source>
</evidence>
<proteinExistence type="inferred from homology"/>
<comment type="subcellular location">
    <subcellularLocation>
        <location evidence="1 6 7">Cytoplasm</location>
    </subcellularLocation>
</comment>
<dbReference type="InterPro" id="IPR034363">
    <property type="entry name" value="eIF3B_RRM"/>
</dbReference>
<dbReference type="InterPro" id="IPR035979">
    <property type="entry name" value="RBD_domain_sf"/>
</dbReference>
<dbReference type="Proteomes" id="UP000188320">
    <property type="component" value="Unassembled WGS sequence"/>
</dbReference>
<dbReference type="PIRSF" id="PIRSF036424">
    <property type="entry name" value="eIF3b"/>
    <property type="match status" value="1"/>
</dbReference>
<keyword evidence="10" id="KW-1185">Reference proteome</keyword>
<reference evidence="10" key="1">
    <citation type="submission" date="2017-01" db="EMBL/GenBank/DDBJ databases">
        <authorList>
            <person name="Wang Y."/>
            <person name="White M."/>
            <person name="Kvist S."/>
            <person name="Moncalvo J.-M."/>
        </authorList>
    </citation>
    <scope>NUCLEOTIDE SEQUENCE [LARGE SCALE GENOMIC DNA]</scope>
    <source>
        <strain evidence="10">COL-18-3</strain>
    </source>
</reference>
<feature type="domain" description="RRM" evidence="8">
    <location>
        <begin position="67"/>
        <end position="156"/>
    </location>
</feature>
<dbReference type="AlphaFoldDB" id="A0A1R1PWN2"/>
<dbReference type="Gene3D" id="3.30.70.330">
    <property type="match status" value="1"/>
</dbReference>
<dbReference type="InterPro" id="IPR011400">
    <property type="entry name" value="EIF3B"/>
</dbReference>
<evidence type="ECO:0000313" key="10">
    <source>
        <dbReference type="Proteomes" id="UP000188320"/>
    </source>
</evidence>
<keyword evidence="3 6" id="KW-0396">Initiation factor</keyword>
<dbReference type="HAMAP" id="MF_03001">
    <property type="entry name" value="eIF3b"/>
    <property type="match status" value="1"/>
</dbReference>
<comment type="similarity">
    <text evidence="6 7">Belongs to the eIF-3 subunit B family.</text>
</comment>
<comment type="function">
    <text evidence="7">Component of the eukaryotic translation initiation factor 3 (eIF-3) complex, which is involved in protein synthesis and, together with other initiation factors, stimulates binding of mRNA and methionyl-tRNAi to the 40S ribosome.</text>
</comment>
<dbReference type="GO" id="GO:0005852">
    <property type="term" value="C:eukaryotic translation initiation factor 3 complex"/>
    <property type="evidence" value="ECO:0007669"/>
    <property type="project" value="UniProtKB-UniRule"/>
</dbReference>
<evidence type="ECO:0000256" key="6">
    <source>
        <dbReference type="HAMAP-Rule" id="MF_03001"/>
    </source>
</evidence>
<dbReference type="InterPro" id="IPR013979">
    <property type="entry name" value="TIF_beta_prop-like"/>
</dbReference>
<dbReference type="InterPro" id="IPR000504">
    <property type="entry name" value="RRM_dom"/>
</dbReference>